<dbReference type="OrthoDB" id="3431675at2"/>
<reference evidence="1 2" key="1">
    <citation type="submission" date="2018-08" db="EMBL/GenBank/DDBJ databases">
        <title>Sequencing the genomes of 1000 actinobacteria strains.</title>
        <authorList>
            <person name="Klenk H.-P."/>
        </authorList>
    </citation>
    <scope>NUCLEOTIDE SEQUENCE [LARGE SCALE GENOMIC DNA]</scope>
    <source>
        <strain evidence="1 2">DSM 43927</strain>
    </source>
</reference>
<dbReference type="EMBL" id="QTTT01000001">
    <property type="protein sequence ID" value="REE99103.1"/>
    <property type="molecule type" value="Genomic_DNA"/>
</dbReference>
<organism evidence="1 2">
    <name type="scientific">Thermomonospora umbrina</name>
    <dbReference type="NCBI Taxonomy" id="111806"/>
    <lineage>
        <taxon>Bacteria</taxon>
        <taxon>Bacillati</taxon>
        <taxon>Actinomycetota</taxon>
        <taxon>Actinomycetes</taxon>
        <taxon>Streptosporangiales</taxon>
        <taxon>Thermomonosporaceae</taxon>
        <taxon>Thermomonospora</taxon>
    </lineage>
</organism>
<dbReference type="RefSeq" id="WP_116024460.1">
    <property type="nucleotide sequence ID" value="NZ_QTTT01000001.1"/>
</dbReference>
<sequence>MKLVKIAGPVCDNDDCPTVYRAGNGMVAVQGDTYTDSDMSIPARESVVLIPEAILLEAARALGQ</sequence>
<proteinExistence type="predicted"/>
<protein>
    <submittedName>
        <fullName evidence="1">Uncharacterized protein</fullName>
    </submittedName>
</protein>
<dbReference type="AlphaFoldDB" id="A0A3D9SYJ3"/>
<accession>A0A3D9SYJ3</accession>
<gene>
    <name evidence="1" type="ORF">DFJ69_4609</name>
</gene>
<keyword evidence="2" id="KW-1185">Reference proteome</keyword>
<dbReference type="Proteomes" id="UP000256661">
    <property type="component" value="Unassembled WGS sequence"/>
</dbReference>
<evidence type="ECO:0000313" key="1">
    <source>
        <dbReference type="EMBL" id="REE99103.1"/>
    </source>
</evidence>
<evidence type="ECO:0000313" key="2">
    <source>
        <dbReference type="Proteomes" id="UP000256661"/>
    </source>
</evidence>
<comment type="caution">
    <text evidence="1">The sequence shown here is derived from an EMBL/GenBank/DDBJ whole genome shotgun (WGS) entry which is preliminary data.</text>
</comment>
<name>A0A3D9SYJ3_9ACTN</name>